<dbReference type="GO" id="GO:0009611">
    <property type="term" value="P:response to wounding"/>
    <property type="evidence" value="ECO:0007669"/>
    <property type="project" value="UniProtKB-UniRule"/>
</dbReference>
<dbReference type="Pfam" id="PF06200">
    <property type="entry name" value="tify"/>
    <property type="match status" value="1"/>
</dbReference>
<dbReference type="GO" id="GO:0005634">
    <property type="term" value="C:nucleus"/>
    <property type="evidence" value="ECO:0007669"/>
    <property type="project" value="UniProtKB-SubCell"/>
</dbReference>
<comment type="subcellular location">
    <subcellularLocation>
        <location evidence="2">Nucleus</location>
    </subcellularLocation>
</comment>
<dbReference type="GO" id="GO:0031347">
    <property type="term" value="P:regulation of defense response"/>
    <property type="evidence" value="ECO:0007669"/>
    <property type="project" value="UniProtKB-UniRule"/>
</dbReference>
<evidence type="ECO:0000313" key="6">
    <source>
        <dbReference type="Proteomes" id="UP001642260"/>
    </source>
</evidence>
<dbReference type="SMART" id="SM00979">
    <property type="entry name" value="TIFY"/>
    <property type="match status" value="1"/>
</dbReference>
<evidence type="ECO:0000259" key="4">
    <source>
        <dbReference type="PROSITE" id="PS51320"/>
    </source>
</evidence>
<evidence type="ECO:0000313" key="5">
    <source>
        <dbReference type="EMBL" id="CAH8391960.1"/>
    </source>
</evidence>
<proteinExistence type="inferred from homology"/>
<feature type="compositionally biased region" description="Low complexity" evidence="3">
    <location>
        <begin position="47"/>
        <end position="56"/>
    </location>
</feature>
<keyword evidence="6" id="KW-1185">Reference proteome</keyword>
<comment type="function">
    <text evidence="2">Repressor of jasmonate responses.</text>
</comment>
<dbReference type="GO" id="GO:2000022">
    <property type="term" value="P:regulation of jasmonic acid mediated signaling pathway"/>
    <property type="evidence" value="ECO:0007669"/>
    <property type="project" value="UniProtKB-UniRule"/>
</dbReference>
<reference evidence="5 6" key="1">
    <citation type="submission" date="2022-03" db="EMBL/GenBank/DDBJ databases">
        <authorList>
            <person name="Macdonald S."/>
            <person name="Ahmed S."/>
            <person name="Newling K."/>
        </authorList>
    </citation>
    <scope>NUCLEOTIDE SEQUENCE [LARGE SCALE GENOMIC DNA]</scope>
</reference>
<accession>A0ABC8M7Z5</accession>
<dbReference type="InterPro" id="IPR010399">
    <property type="entry name" value="Tify_dom"/>
</dbReference>
<dbReference type="PROSITE" id="PS51320">
    <property type="entry name" value="TIFY"/>
    <property type="match status" value="1"/>
</dbReference>
<feature type="region of interest" description="Disordered" evidence="3">
    <location>
        <begin position="37"/>
        <end position="56"/>
    </location>
</feature>
<dbReference type="PANTHER" id="PTHR33077">
    <property type="entry name" value="PROTEIN TIFY 4A-RELATED-RELATED"/>
    <property type="match status" value="1"/>
</dbReference>
<sequence>MNLFPIEDSLAAQDVKPRVMCFLWNQAFLLPLSLEPRKKSRKSNRPSISVKVESQSSSPLTIFYDGQVMVFDDFPADKAKQVIDLPQKGSAKASHLN</sequence>
<comment type="similarity">
    <text evidence="1 2">Belongs to the TIFY/JAZ family.</text>
</comment>
<keyword evidence="2" id="KW-1184">Jasmonic acid signaling pathway</keyword>
<evidence type="ECO:0000256" key="1">
    <source>
        <dbReference type="ARBA" id="ARBA00008614"/>
    </source>
</evidence>
<dbReference type="AlphaFoldDB" id="A0ABC8M7Z5"/>
<name>A0ABC8M7Z5_ERUVS</name>
<evidence type="ECO:0000256" key="3">
    <source>
        <dbReference type="SAM" id="MobiDB-lite"/>
    </source>
</evidence>
<keyword evidence="2" id="KW-0539">Nucleus</keyword>
<comment type="domain">
    <text evidence="2">The jas domain is required for interaction with COI1.</text>
</comment>
<dbReference type="InterPro" id="IPR040390">
    <property type="entry name" value="TIFY/JAZ"/>
</dbReference>
<protein>
    <recommendedName>
        <fullName evidence="2">Protein TIFY</fullName>
    </recommendedName>
    <alternativeName>
        <fullName evidence="2">Jasmonate ZIM domain-containing protein</fullName>
    </alternativeName>
</protein>
<gene>
    <name evidence="5" type="ORF">ERUC_LOCUS44443</name>
</gene>
<feature type="domain" description="Tify" evidence="4">
    <location>
        <begin position="53"/>
        <end position="88"/>
    </location>
</feature>
<dbReference type="Proteomes" id="UP001642260">
    <property type="component" value="Unassembled WGS sequence"/>
</dbReference>
<evidence type="ECO:0000256" key="2">
    <source>
        <dbReference type="RuleBase" id="RU369065"/>
    </source>
</evidence>
<dbReference type="PANTHER" id="PTHR33077:SF123">
    <property type="entry name" value="PROTEIN TIFY"/>
    <property type="match status" value="1"/>
</dbReference>
<comment type="caution">
    <text evidence="5">The sequence shown here is derived from an EMBL/GenBank/DDBJ whole genome shotgun (WGS) entry which is preliminary data.</text>
</comment>
<dbReference type="EMBL" id="CAKOAT010975153">
    <property type="protein sequence ID" value="CAH8391960.1"/>
    <property type="molecule type" value="Genomic_DNA"/>
</dbReference>
<organism evidence="5 6">
    <name type="scientific">Eruca vesicaria subsp. sativa</name>
    <name type="common">Garden rocket</name>
    <name type="synonym">Eruca sativa</name>
    <dbReference type="NCBI Taxonomy" id="29727"/>
    <lineage>
        <taxon>Eukaryota</taxon>
        <taxon>Viridiplantae</taxon>
        <taxon>Streptophyta</taxon>
        <taxon>Embryophyta</taxon>
        <taxon>Tracheophyta</taxon>
        <taxon>Spermatophyta</taxon>
        <taxon>Magnoliopsida</taxon>
        <taxon>eudicotyledons</taxon>
        <taxon>Gunneridae</taxon>
        <taxon>Pentapetalae</taxon>
        <taxon>rosids</taxon>
        <taxon>malvids</taxon>
        <taxon>Brassicales</taxon>
        <taxon>Brassicaceae</taxon>
        <taxon>Brassiceae</taxon>
        <taxon>Eruca</taxon>
    </lineage>
</organism>